<reference evidence="10" key="1">
    <citation type="submission" date="2024-06" db="EMBL/GenBank/DDBJ databases">
        <authorList>
            <person name="Liu X."/>
            <person name="Lenzi L."/>
            <person name="Haldenby T S."/>
            <person name="Uol C."/>
        </authorList>
    </citation>
    <scope>NUCLEOTIDE SEQUENCE</scope>
</reference>
<dbReference type="PANTHER" id="PTHR24006:SF758">
    <property type="entry name" value="UBIQUITIN CARBOXYL-TERMINAL HYDROLASE 36"/>
    <property type="match status" value="1"/>
</dbReference>
<dbReference type="InterPro" id="IPR001394">
    <property type="entry name" value="Peptidase_C19_UCH"/>
</dbReference>
<dbReference type="GO" id="GO:0005634">
    <property type="term" value="C:nucleus"/>
    <property type="evidence" value="ECO:0007669"/>
    <property type="project" value="TreeGrafter"/>
</dbReference>
<feature type="compositionally biased region" description="Basic residues" evidence="8">
    <location>
        <begin position="841"/>
        <end position="863"/>
    </location>
</feature>
<dbReference type="InterPro" id="IPR038765">
    <property type="entry name" value="Papain-like_cys_pep_sf"/>
</dbReference>
<evidence type="ECO:0000256" key="1">
    <source>
        <dbReference type="ARBA" id="ARBA00000707"/>
    </source>
</evidence>
<keyword evidence="5 7" id="KW-0378">Hydrolase</keyword>
<dbReference type="PROSITE" id="PS00972">
    <property type="entry name" value="USP_1"/>
    <property type="match status" value="1"/>
</dbReference>
<evidence type="ECO:0000256" key="3">
    <source>
        <dbReference type="ARBA" id="ARBA00022670"/>
    </source>
</evidence>
<evidence type="ECO:0000313" key="11">
    <source>
        <dbReference type="Proteomes" id="UP001497525"/>
    </source>
</evidence>
<evidence type="ECO:0000256" key="7">
    <source>
        <dbReference type="RuleBase" id="RU366025"/>
    </source>
</evidence>
<dbReference type="GO" id="GO:0004843">
    <property type="term" value="F:cysteine-type deubiquitinase activity"/>
    <property type="evidence" value="ECO:0007669"/>
    <property type="project" value="UniProtKB-UniRule"/>
</dbReference>
<keyword evidence="3 7" id="KW-0645">Protease</keyword>
<feature type="compositionally biased region" description="Basic residues" evidence="8">
    <location>
        <begin position="820"/>
        <end position="833"/>
    </location>
</feature>
<dbReference type="InterPro" id="IPR050164">
    <property type="entry name" value="Peptidase_C19"/>
</dbReference>
<feature type="region of interest" description="Disordered" evidence="8">
    <location>
        <begin position="696"/>
        <end position="740"/>
    </location>
</feature>
<organism evidence="10 11">
    <name type="scientific">Calicophoron daubneyi</name>
    <name type="common">Rumen fluke</name>
    <name type="synonym">Paramphistomum daubneyi</name>
    <dbReference type="NCBI Taxonomy" id="300641"/>
    <lineage>
        <taxon>Eukaryota</taxon>
        <taxon>Metazoa</taxon>
        <taxon>Spiralia</taxon>
        <taxon>Lophotrochozoa</taxon>
        <taxon>Platyhelminthes</taxon>
        <taxon>Trematoda</taxon>
        <taxon>Digenea</taxon>
        <taxon>Plagiorchiida</taxon>
        <taxon>Pronocephalata</taxon>
        <taxon>Paramphistomoidea</taxon>
        <taxon>Paramphistomidae</taxon>
        <taxon>Calicophoron</taxon>
    </lineage>
</organism>
<dbReference type="Proteomes" id="UP001497525">
    <property type="component" value="Unassembled WGS sequence"/>
</dbReference>
<dbReference type="InterPro" id="IPR028889">
    <property type="entry name" value="USP"/>
</dbReference>
<dbReference type="PROSITE" id="PS50235">
    <property type="entry name" value="USP_3"/>
    <property type="match status" value="1"/>
</dbReference>
<dbReference type="Gene3D" id="3.90.70.10">
    <property type="entry name" value="Cysteine proteinases"/>
    <property type="match status" value="1"/>
</dbReference>
<proteinExistence type="inferred from homology"/>
<evidence type="ECO:0000259" key="9">
    <source>
        <dbReference type="PROSITE" id="PS50235"/>
    </source>
</evidence>
<dbReference type="SUPFAM" id="SSF54001">
    <property type="entry name" value="Cysteine proteinases"/>
    <property type="match status" value="1"/>
</dbReference>
<evidence type="ECO:0000256" key="6">
    <source>
        <dbReference type="ARBA" id="ARBA00022807"/>
    </source>
</evidence>
<dbReference type="AlphaFoldDB" id="A0AAV2TCG2"/>
<protein>
    <recommendedName>
        <fullName evidence="7">Ubiquitin carboxyl-terminal hydrolase</fullName>
        <ecNumber evidence="7">3.4.19.12</ecNumber>
    </recommendedName>
</protein>
<dbReference type="PROSITE" id="PS00973">
    <property type="entry name" value="USP_2"/>
    <property type="match status" value="1"/>
</dbReference>
<dbReference type="Pfam" id="PF00443">
    <property type="entry name" value="UCH"/>
    <property type="match status" value="1"/>
</dbReference>
<dbReference type="GO" id="GO:0005829">
    <property type="term" value="C:cytosol"/>
    <property type="evidence" value="ECO:0007669"/>
    <property type="project" value="TreeGrafter"/>
</dbReference>
<name>A0AAV2TCG2_CALDB</name>
<keyword evidence="6 7" id="KW-0788">Thiol protease</keyword>
<comment type="caution">
    <text evidence="10">The sequence shown here is derived from an EMBL/GenBank/DDBJ whole genome shotgun (WGS) entry which is preliminary data.</text>
</comment>
<accession>A0AAV2TCG2</accession>
<comment type="similarity">
    <text evidence="2 7">Belongs to the peptidase C19 family.</text>
</comment>
<evidence type="ECO:0000256" key="4">
    <source>
        <dbReference type="ARBA" id="ARBA00022786"/>
    </source>
</evidence>
<feature type="compositionally biased region" description="Polar residues" evidence="8">
    <location>
        <begin position="513"/>
        <end position="536"/>
    </location>
</feature>
<dbReference type="InterPro" id="IPR018200">
    <property type="entry name" value="USP_CS"/>
</dbReference>
<dbReference type="EMBL" id="CAXLJL010000146">
    <property type="protein sequence ID" value="CAL5133018.1"/>
    <property type="molecule type" value="Genomic_DNA"/>
</dbReference>
<dbReference type="PANTHER" id="PTHR24006">
    <property type="entry name" value="UBIQUITIN CARBOXYL-TERMINAL HYDROLASE"/>
    <property type="match status" value="1"/>
</dbReference>
<dbReference type="GO" id="GO:0016579">
    <property type="term" value="P:protein deubiquitination"/>
    <property type="evidence" value="ECO:0007669"/>
    <property type="project" value="InterPro"/>
</dbReference>
<dbReference type="GO" id="GO:0006508">
    <property type="term" value="P:proteolysis"/>
    <property type="evidence" value="ECO:0007669"/>
    <property type="project" value="UniProtKB-KW"/>
</dbReference>
<evidence type="ECO:0000256" key="8">
    <source>
        <dbReference type="SAM" id="MobiDB-lite"/>
    </source>
</evidence>
<evidence type="ECO:0000256" key="2">
    <source>
        <dbReference type="ARBA" id="ARBA00009085"/>
    </source>
</evidence>
<keyword evidence="4 7" id="KW-0833">Ubl conjugation pathway</keyword>
<comment type="catalytic activity">
    <reaction evidence="1 7">
        <text>Thiol-dependent hydrolysis of ester, thioester, amide, peptide and isopeptide bonds formed by the C-terminal Gly of ubiquitin (a 76-residue protein attached to proteins as an intracellular targeting signal).</text>
        <dbReference type="EC" id="3.4.19.12"/>
    </reaction>
</comment>
<evidence type="ECO:0000256" key="5">
    <source>
        <dbReference type="ARBA" id="ARBA00022801"/>
    </source>
</evidence>
<dbReference type="EC" id="3.4.19.12" evidence="7"/>
<feature type="region of interest" description="Disordered" evidence="8">
    <location>
        <begin position="513"/>
        <end position="545"/>
    </location>
</feature>
<sequence>MMSSTAAVVSSVAYHLPNQGYSSFESAKKGYGYCGAVCSNPTTDDGRNGGLNASPGSGEPQTSFAKVNSEVAKEATSNLDSALRTSLKPWIRMHNSAQPTESMTSAYRSLSFHESTAPSLDTVIRQRIQALPKSLIITDAEPPKDNKGSCRRLLCTDSELEGWCRSGVQHVPRQSLGLGNAGNTCYLNSVLQCILATGPLLAYVSARHSNPSCCMVSTGQTVTSPSSLGKSRFCGLCGLFRLLREHSQRIQSTNGLHPTSSLCCGQTVPSYFVSNVRAVCPSLRPYQQEDAHEFLLGLLSRMEDSSMAGLGKLPRSVMATNVIRRIFGTMIRSEVTCHSCNKTSCRNEPNFNLSVDITCARSLQQCLFNYIRSEELCGQNAYKCENCGQLRAAAKRSTIFQGGPILIIQLNRFSRHQKLDTRIEFPSSFNLRPFMTENKGPPVLYRLYATVNHEGYSCRSGHYVAFTRRNGLWLSHNDSFVNSTNSEYVLRQAPYLLFYEAVHSVFKNGVQRNETSSKSSSNTAHPVNRLVNSNQETIRKQSVPVVGTAENPTSIPLSSIPLPPSASSSVIPHTISKKSHPTLPVITEGRCSLSPTSCAEINGNASDKSPSASVPISDANACKAELPPLCPEPAHESTTIPPVTASAKPEHGPILVMPPKPSVVTPISSATIRELLYGNSSSPDLWTERCTPLASDLMGSPTQHSKTMFKPHGTQNSSPVKRSHSPDDKGPSSKRKSIIGHDTVSVAASSKDCSCSEKTLNLAKSGLDTSRCSSDSSVVWVPVTHKNLPDTKRSIDVSHHKIHRNYRRASKHHQSDSGSRGHHRHHKKHHGRHHKDEARFHRSRSRDRRDKERRRKSFVHPSD</sequence>
<feature type="region of interest" description="Disordered" evidence="8">
    <location>
        <begin position="805"/>
        <end position="863"/>
    </location>
</feature>
<evidence type="ECO:0000313" key="10">
    <source>
        <dbReference type="EMBL" id="CAL5133018.1"/>
    </source>
</evidence>
<feature type="domain" description="USP" evidence="9">
    <location>
        <begin position="176"/>
        <end position="502"/>
    </location>
</feature>
<gene>
    <name evidence="10" type="ORF">CDAUBV1_LOCUS6310</name>
</gene>